<evidence type="ECO:0000313" key="2">
    <source>
        <dbReference type="EMBL" id="ERL65030.1"/>
    </source>
</evidence>
<keyword evidence="3" id="KW-1185">Reference proteome</keyword>
<dbReference type="InterPro" id="IPR010982">
    <property type="entry name" value="Lambda_DNA-bd_dom_sf"/>
</dbReference>
<dbReference type="Pfam" id="PF21259">
    <property type="entry name" value="Rgg_C"/>
    <property type="match status" value="1"/>
</dbReference>
<dbReference type="OrthoDB" id="2296017at2"/>
<protein>
    <recommendedName>
        <fullName evidence="1">HTH cro/C1-type domain-containing protein</fullName>
    </recommendedName>
</protein>
<dbReference type="SUPFAM" id="SSF47413">
    <property type="entry name" value="lambda repressor-like DNA-binding domains"/>
    <property type="match status" value="1"/>
</dbReference>
<dbReference type="CDD" id="cd00093">
    <property type="entry name" value="HTH_XRE"/>
    <property type="match status" value="1"/>
</dbReference>
<dbReference type="SMART" id="SM00530">
    <property type="entry name" value="HTH_XRE"/>
    <property type="match status" value="1"/>
</dbReference>
<accession>U4TNL8</accession>
<dbReference type="PANTHER" id="PTHR37038:SF12">
    <property type="entry name" value="TRANSCRIPTIONAL REGULATOR"/>
    <property type="match status" value="1"/>
</dbReference>
<dbReference type="GO" id="GO:0003677">
    <property type="term" value="F:DNA binding"/>
    <property type="evidence" value="ECO:0007669"/>
    <property type="project" value="InterPro"/>
</dbReference>
<dbReference type="HOGENOM" id="CLU_072045_1_0_9"/>
<proteinExistence type="predicted"/>
<dbReference type="InterPro" id="IPR001387">
    <property type="entry name" value="Cro/C1-type_HTH"/>
</dbReference>
<dbReference type="RefSeq" id="WP_022529553.1">
    <property type="nucleotide sequence ID" value="NZ_KI271589.1"/>
</dbReference>
<evidence type="ECO:0000313" key="3">
    <source>
        <dbReference type="Proteomes" id="UP000030647"/>
    </source>
</evidence>
<dbReference type="AlphaFoldDB" id="U4TNL8"/>
<evidence type="ECO:0000259" key="1">
    <source>
        <dbReference type="PROSITE" id="PS50943"/>
    </source>
</evidence>
<dbReference type="Pfam" id="PF01381">
    <property type="entry name" value="HTH_3"/>
    <property type="match status" value="1"/>
</dbReference>
<dbReference type="EMBL" id="KI271589">
    <property type="protein sequence ID" value="ERL65030.1"/>
    <property type="molecule type" value="Genomic_DNA"/>
</dbReference>
<sequence>MQKEVAVMIDTLYGTVFHRLRTNKNITLQTIENATGISNSFVSRFERGRSDITLTKLMPLLKAIHVPYPEFFFEYTYGRLADPADSPAAIRAKLAAFLTPLDDNLTTGFTLRSEHYEEAIALAAKQKARFQAEPSQTNLLMLAFFRGLAHYLQTEYTTAHPAAAGAIPPDTGTPILRHYLLTVDDWGSYEITLFVMAAVLFTPAENLQLLRQGYRKSQRLGISRTFTTLQFQLLFSDFTVLLARRAWPEAQAVLTMMTERPSDDLTERNLTLFARGWLQIRQGQRTAGEKTCRQALAIFRILGADESAALWETYLTGILAEPPSQFILLNLDF</sequence>
<dbReference type="Proteomes" id="UP000030647">
    <property type="component" value="Unassembled WGS sequence"/>
</dbReference>
<dbReference type="PANTHER" id="PTHR37038">
    <property type="entry name" value="TRANSCRIPTIONAL REGULATOR-RELATED"/>
    <property type="match status" value="1"/>
</dbReference>
<gene>
    <name evidence="2" type="ORF">L248_2968</name>
</gene>
<name>U4TNL8_9LACO</name>
<dbReference type="Gene3D" id="1.10.260.40">
    <property type="entry name" value="lambda repressor-like DNA-binding domains"/>
    <property type="match status" value="1"/>
</dbReference>
<dbReference type="InterPro" id="IPR010057">
    <property type="entry name" value="Transcription_activator_Rgg_C"/>
</dbReference>
<organism evidence="2 3">
    <name type="scientific">Schleiferilactobacillus shenzhenensis LY-73</name>
    <dbReference type="NCBI Taxonomy" id="1231336"/>
    <lineage>
        <taxon>Bacteria</taxon>
        <taxon>Bacillati</taxon>
        <taxon>Bacillota</taxon>
        <taxon>Bacilli</taxon>
        <taxon>Lactobacillales</taxon>
        <taxon>Lactobacillaceae</taxon>
        <taxon>Schleiferilactobacillus</taxon>
    </lineage>
</organism>
<reference evidence="3" key="1">
    <citation type="journal article" date="2013" name="Genome Announc.">
        <title>Whole-Genome Sequencing of Lactobacillus shenzhenensis Strain LY-73T.</title>
        <authorList>
            <person name="Lin Z."/>
            <person name="Liu Z."/>
            <person name="Yang R."/>
            <person name="Zou Y."/>
            <person name="Wan D."/>
            <person name="Chen J."/>
            <person name="Guo M."/>
            <person name="Zhao J."/>
            <person name="Fang C."/>
            <person name="Yang R."/>
            <person name="Liu F."/>
        </authorList>
    </citation>
    <scope>NUCLEOTIDE SEQUENCE [LARGE SCALE GENOMIC DNA]</scope>
    <source>
        <strain evidence="3">LY-73</strain>
    </source>
</reference>
<dbReference type="InterPro" id="IPR053163">
    <property type="entry name" value="HTH-type_regulator_Rgg"/>
</dbReference>
<dbReference type="PROSITE" id="PS50943">
    <property type="entry name" value="HTH_CROC1"/>
    <property type="match status" value="1"/>
</dbReference>
<dbReference type="eggNOG" id="COG1396">
    <property type="taxonomic scope" value="Bacteria"/>
</dbReference>
<feature type="domain" description="HTH cro/C1-type" evidence="1">
    <location>
        <begin position="19"/>
        <end position="71"/>
    </location>
</feature>
<dbReference type="STRING" id="1231336.L248_2968"/>
<dbReference type="NCBIfam" id="TIGR01716">
    <property type="entry name" value="RGG_Cterm"/>
    <property type="match status" value="1"/>
</dbReference>